<name>A0AAW1R8P0_9CHLO</name>
<comment type="caution">
    <text evidence="2">The sequence shown here is derived from an EMBL/GenBank/DDBJ whole genome shotgun (WGS) entry which is preliminary data.</text>
</comment>
<proteinExistence type="predicted"/>
<keyword evidence="3" id="KW-1185">Reference proteome</keyword>
<sequence>MSSDATSEEFVKQLAECLAGPISDEDVARFLDAYDQVPASTQEAELVAALLKQARQLPVCSESPTSTPAGQAAAGEMWEPRAEVTIDVQENKFFPTEITLLPGGKVSWAAAPGCHLPQTIELVDDATGQVVDELALSSTCRSQTRTFDSAGEFCFQSNIYTFMRGSISVPTASGRPAQAETSGSEGEEYDRSVMAARKQTSSSSRGMSTDGAPAVSARAAPTTRSIGVSTMADSDCFAQQRGSASPPANGDMTWQQAVQAAAAAALPPEWPSAAEDERILPPSVYPADMPSPKLGERIDGRQWYRCRAKQCGRKAFLSDFNSLRCSAQHSGGRKLVAAPDLQPLKAFWSGLSVQEASALVKLTDDAEGRRFLRCMKLEELKGREEELTAEGHPSHIRTGRRAPSSSQYAAAGQLLRGLAMKGLKKPLSADLMFKWLQDAAEGTLLYAFHPDQIPWQLHPAPGAQNIESVFAAHIEARLVKVYQAQREQDALKHRQELEAAEDAAKQRAAEKKAKKLQKAQRR</sequence>
<accession>A0AAW1R8P0</accession>
<feature type="compositionally biased region" description="Polar residues" evidence="1">
    <location>
        <begin position="198"/>
        <end position="207"/>
    </location>
</feature>
<dbReference type="SUPFAM" id="SSF49503">
    <property type="entry name" value="Cupredoxins"/>
    <property type="match status" value="1"/>
</dbReference>
<gene>
    <name evidence="2" type="ORF">WJX72_009866</name>
</gene>
<feature type="compositionally biased region" description="Basic residues" evidence="1">
    <location>
        <begin position="512"/>
        <end position="522"/>
    </location>
</feature>
<dbReference type="Proteomes" id="UP001489004">
    <property type="component" value="Unassembled WGS sequence"/>
</dbReference>
<organism evidence="2 3">
    <name type="scientific">[Myrmecia] bisecta</name>
    <dbReference type="NCBI Taxonomy" id="41462"/>
    <lineage>
        <taxon>Eukaryota</taxon>
        <taxon>Viridiplantae</taxon>
        <taxon>Chlorophyta</taxon>
        <taxon>core chlorophytes</taxon>
        <taxon>Trebouxiophyceae</taxon>
        <taxon>Trebouxiales</taxon>
        <taxon>Trebouxiaceae</taxon>
        <taxon>Myrmecia</taxon>
    </lineage>
</organism>
<feature type="region of interest" description="Disordered" evidence="1">
    <location>
        <begin position="170"/>
        <end position="221"/>
    </location>
</feature>
<reference evidence="2 3" key="1">
    <citation type="journal article" date="2024" name="Nat. Commun.">
        <title>Phylogenomics reveals the evolutionary origins of lichenization in chlorophyte algae.</title>
        <authorList>
            <person name="Puginier C."/>
            <person name="Libourel C."/>
            <person name="Otte J."/>
            <person name="Skaloud P."/>
            <person name="Haon M."/>
            <person name="Grisel S."/>
            <person name="Petersen M."/>
            <person name="Berrin J.G."/>
            <person name="Delaux P.M."/>
            <person name="Dal Grande F."/>
            <person name="Keller J."/>
        </authorList>
    </citation>
    <scope>NUCLEOTIDE SEQUENCE [LARGE SCALE GENOMIC DNA]</scope>
    <source>
        <strain evidence="2 3">SAG 2043</strain>
    </source>
</reference>
<dbReference type="EMBL" id="JALJOR010000001">
    <property type="protein sequence ID" value="KAK9830118.1"/>
    <property type="molecule type" value="Genomic_DNA"/>
</dbReference>
<protein>
    <submittedName>
        <fullName evidence="2">Uncharacterized protein</fullName>
    </submittedName>
</protein>
<dbReference type="Gene3D" id="2.60.40.420">
    <property type="entry name" value="Cupredoxins - blue copper proteins"/>
    <property type="match status" value="1"/>
</dbReference>
<dbReference type="AlphaFoldDB" id="A0AAW1R8P0"/>
<dbReference type="InterPro" id="IPR008972">
    <property type="entry name" value="Cupredoxin"/>
</dbReference>
<feature type="region of interest" description="Disordered" evidence="1">
    <location>
        <begin position="493"/>
        <end position="522"/>
    </location>
</feature>
<evidence type="ECO:0000313" key="3">
    <source>
        <dbReference type="Proteomes" id="UP001489004"/>
    </source>
</evidence>
<feature type="compositionally biased region" description="Basic and acidic residues" evidence="1">
    <location>
        <begin position="493"/>
        <end position="511"/>
    </location>
</feature>
<evidence type="ECO:0000313" key="2">
    <source>
        <dbReference type="EMBL" id="KAK9830118.1"/>
    </source>
</evidence>
<evidence type="ECO:0000256" key="1">
    <source>
        <dbReference type="SAM" id="MobiDB-lite"/>
    </source>
</evidence>